<dbReference type="Proteomes" id="UP001162640">
    <property type="component" value="Unassembled WGS sequence"/>
</dbReference>
<reference evidence="3" key="1">
    <citation type="journal article" date="2023" name="Commun. Biol.">
        <title>Genome analysis of Parmales, the sister group of diatoms, reveals the evolutionary specialization of diatoms from phago-mixotrophs to photoautotrophs.</title>
        <authorList>
            <person name="Ban H."/>
            <person name="Sato S."/>
            <person name="Yoshikawa S."/>
            <person name="Yamada K."/>
            <person name="Nakamura Y."/>
            <person name="Ichinomiya M."/>
            <person name="Sato N."/>
            <person name="Blanc-Mathieu R."/>
            <person name="Endo H."/>
            <person name="Kuwata A."/>
            <person name="Ogata H."/>
        </authorList>
    </citation>
    <scope>NUCLEOTIDE SEQUENCE [LARGE SCALE GENOMIC DNA]</scope>
</reference>
<keyword evidence="1" id="KW-0472">Membrane</keyword>
<dbReference type="AlphaFoldDB" id="A0A9W7EEF7"/>
<comment type="caution">
    <text evidence="2">The sequence shown here is derived from an EMBL/GenBank/DDBJ whole genome shotgun (WGS) entry which is preliminary data.</text>
</comment>
<protein>
    <submittedName>
        <fullName evidence="2">Uncharacterized protein</fullName>
    </submittedName>
</protein>
<feature type="transmembrane region" description="Helical" evidence="1">
    <location>
        <begin position="192"/>
        <end position="213"/>
    </location>
</feature>
<feature type="transmembrane region" description="Helical" evidence="1">
    <location>
        <begin position="115"/>
        <end position="135"/>
    </location>
</feature>
<organism evidence="2 3">
    <name type="scientific">Triparma laevis f. inornata</name>
    <dbReference type="NCBI Taxonomy" id="1714386"/>
    <lineage>
        <taxon>Eukaryota</taxon>
        <taxon>Sar</taxon>
        <taxon>Stramenopiles</taxon>
        <taxon>Ochrophyta</taxon>
        <taxon>Bolidophyceae</taxon>
        <taxon>Parmales</taxon>
        <taxon>Triparmaceae</taxon>
        <taxon>Triparma</taxon>
    </lineage>
</organism>
<evidence type="ECO:0000313" key="2">
    <source>
        <dbReference type="EMBL" id="GMH78214.1"/>
    </source>
</evidence>
<accession>A0A9W7EEF7</accession>
<proteinExistence type="predicted"/>
<evidence type="ECO:0000313" key="3">
    <source>
        <dbReference type="Proteomes" id="UP001162640"/>
    </source>
</evidence>
<dbReference type="EMBL" id="BLQM01000246">
    <property type="protein sequence ID" value="GMH78214.1"/>
    <property type="molecule type" value="Genomic_DNA"/>
</dbReference>
<feature type="transmembrane region" description="Helical" evidence="1">
    <location>
        <begin position="298"/>
        <end position="316"/>
    </location>
</feature>
<feature type="transmembrane region" description="Helical" evidence="1">
    <location>
        <begin position="233"/>
        <end position="253"/>
    </location>
</feature>
<feature type="transmembrane region" description="Helical" evidence="1">
    <location>
        <begin position="147"/>
        <end position="171"/>
    </location>
</feature>
<gene>
    <name evidence="2" type="ORF">TL16_g07713</name>
</gene>
<name>A0A9W7EEF7_9STRA</name>
<sequence>MGTLLNILCSVLQIIGDLKARGELELVEERYKAACTVEESVDWDRPHDNCTVSDAITTEYATIFLSSQRGLPAHMMSIIMFLVIVKRTVLPGKRILAEFDDERLKQVILKGNPKFLCSVLSAMMFVISQAVFCLGEHRLEPEMCVPFVQNCCVALWFGCAAFAAHVLILPFKTTSYEITDFMRFNVSFHEQCQALVDIWSVIVVLFVFASGLALDEKLASFWMFTPTIEACGLTVRGSLFVLTILMMIIGLSLTSLRNDYYEALIWHDESVFFVSAGYILGCLFAATRPKSNSWWQKNFPNVAPVNFLVLGIYAVWSGNRFWGSGEIVWA</sequence>
<feature type="transmembrane region" description="Helical" evidence="1">
    <location>
        <begin position="265"/>
        <end position="286"/>
    </location>
</feature>
<keyword evidence="1" id="KW-0812">Transmembrane</keyword>
<keyword evidence="1" id="KW-1133">Transmembrane helix</keyword>
<evidence type="ECO:0000256" key="1">
    <source>
        <dbReference type="SAM" id="Phobius"/>
    </source>
</evidence>